<keyword evidence="5 9" id="KW-1133">Transmembrane helix</keyword>
<feature type="domain" description="Spondin-like TSP1" evidence="10">
    <location>
        <begin position="2"/>
        <end position="61"/>
    </location>
</feature>
<keyword evidence="6 9" id="KW-0472">Membrane</keyword>
<evidence type="ECO:0000313" key="12">
    <source>
        <dbReference type="EMBL" id="KAF5883743.1"/>
    </source>
</evidence>
<evidence type="ECO:0000256" key="1">
    <source>
        <dbReference type="ARBA" id="ARBA00004479"/>
    </source>
</evidence>
<gene>
    <name evidence="12" type="primary">thsd7ba</name>
    <name evidence="12" type="ORF">DAT39_022910</name>
</gene>
<evidence type="ECO:0000256" key="2">
    <source>
        <dbReference type="ARBA" id="ARBA00022692"/>
    </source>
</evidence>
<organism evidence="12 13">
    <name type="scientific">Clarias magur</name>
    <name type="common">Asian catfish</name>
    <name type="synonym">Macropteronotus magur</name>
    <dbReference type="NCBI Taxonomy" id="1594786"/>
    <lineage>
        <taxon>Eukaryota</taxon>
        <taxon>Metazoa</taxon>
        <taxon>Chordata</taxon>
        <taxon>Craniata</taxon>
        <taxon>Vertebrata</taxon>
        <taxon>Euteleostomi</taxon>
        <taxon>Actinopterygii</taxon>
        <taxon>Neopterygii</taxon>
        <taxon>Teleostei</taxon>
        <taxon>Ostariophysi</taxon>
        <taxon>Siluriformes</taxon>
        <taxon>Clariidae</taxon>
        <taxon>Clarias</taxon>
    </lineage>
</organism>
<keyword evidence="3" id="KW-0732">Signal</keyword>
<keyword evidence="8" id="KW-0325">Glycoprotein</keyword>
<dbReference type="InterPro" id="IPR036383">
    <property type="entry name" value="TSP1_rpt_sf"/>
</dbReference>
<dbReference type="InterPro" id="IPR051418">
    <property type="entry name" value="Spondin/Thrombospondin_T1"/>
</dbReference>
<feature type="domain" description="Thrombospondin type-1" evidence="11">
    <location>
        <begin position="106"/>
        <end position="145"/>
    </location>
</feature>
<accession>A0A8J4U0E7</accession>
<dbReference type="PANTHER" id="PTHR11311">
    <property type="entry name" value="SPONDIN"/>
    <property type="match status" value="1"/>
</dbReference>
<feature type="transmembrane region" description="Helical" evidence="9">
    <location>
        <begin position="189"/>
        <end position="211"/>
    </location>
</feature>
<keyword evidence="2 9" id="KW-0812">Transmembrane</keyword>
<evidence type="ECO:0000259" key="11">
    <source>
        <dbReference type="Pfam" id="PF23308"/>
    </source>
</evidence>
<dbReference type="FunFam" id="2.20.100.10:FF:000018">
    <property type="entry name" value="Thrombospondin type 1 domain containing 7A"/>
    <property type="match status" value="1"/>
</dbReference>
<dbReference type="PROSITE" id="PS50092">
    <property type="entry name" value="TSP1"/>
    <property type="match status" value="1"/>
</dbReference>
<comment type="caution">
    <text evidence="12">The sequence shown here is derived from an EMBL/GenBank/DDBJ whole genome shotgun (WGS) entry which is preliminary data.</text>
</comment>
<dbReference type="Proteomes" id="UP000727407">
    <property type="component" value="Unassembled WGS sequence"/>
</dbReference>
<evidence type="ECO:0000256" key="7">
    <source>
        <dbReference type="ARBA" id="ARBA00023157"/>
    </source>
</evidence>
<evidence type="ECO:0000256" key="8">
    <source>
        <dbReference type="ARBA" id="ARBA00023180"/>
    </source>
</evidence>
<dbReference type="InterPro" id="IPR044004">
    <property type="entry name" value="TSP1_spondin_dom"/>
</dbReference>
<dbReference type="AlphaFoldDB" id="A0A8J4U0E7"/>
<dbReference type="InterPro" id="IPR056991">
    <property type="entry name" value="TSP1_TSH7A-B_C"/>
</dbReference>
<evidence type="ECO:0000256" key="6">
    <source>
        <dbReference type="ARBA" id="ARBA00023136"/>
    </source>
</evidence>
<evidence type="ECO:0000259" key="10">
    <source>
        <dbReference type="Pfam" id="PF19028"/>
    </source>
</evidence>
<proteinExistence type="predicted"/>
<evidence type="ECO:0000256" key="5">
    <source>
        <dbReference type="ARBA" id="ARBA00022989"/>
    </source>
</evidence>
<dbReference type="EMBL" id="QNUK01001334">
    <property type="protein sequence ID" value="KAF5883743.1"/>
    <property type="molecule type" value="Genomic_DNA"/>
</dbReference>
<dbReference type="SUPFAM" id="SSF82895">
    <property type="entry name" value="TSP-1 type 1 repeat"/>
    <property type="match status" value="1"/>
</dbReference>
<keyword evidence="4" id="KW-0677">Repeat</keyword>
<protein>
    <submittedName>
        <fullName evidence="12">Thrombospondin type-1 domain-containing protein 7B</fullName>
    </submittedName>
</protein>
<dbReference type="GO" id="GO:0030036">
    <property type="term" value="P:actin cytoskeleton organization"/>
    <property type="evidence" value="ECO:0007669"/>
    <property type="project" value="TreeGrafter"/>
</dbReference>
<dbReference type="PANTHER" id="PTHR11311:SF7">
    <property type="entry name" value="THROMBOSPONDIN TYPE-1 DOMAIN-CONTAINING PROTEIN 7B"/>
    <property type="match status" value="1"/>
</dbReference>
<dbReference type="InterPro" id="IPR000884">
    <property type="entry name" value="TSP1_rpt"/>
</dbReference>
<dbReference type="Pfam" id="PF23308">
    <property type="entry name" value="TSP1_TSH7A-B_C"/>
    <property type="match status" value="1"/>
</dbReference>
<dbReference type="Gene3D" id="2.20.100.10">
    <property type="entry name" value="Thrombospondin type-1 (TSP1) repeat"/>
    <property type="match status" value="1"/>
</dbReference>
<dbReference type="GO" id="GO:0005886">
    <property type="term" value="C:plasma membrane"/>
    <property type="evidence" value="ECO:0007669"/>
    <property type="project" value="TreeGrafter"/>
</dbReference>
<dbReference type="OrthoDB" id="8607457at2759"/>
<comment type="subcellular location">
    <subcellularLocation>
        <location evidence="1">Membrane</location>
        <topology evidence="1">Single-pass type I membrane protein</topology>
    </subcellularLocation>
</comment>
<evidence type="ECO:0000256" key="9">
    <source>
        <dbReference type="SAM" id="Phobius"/>
    </source>
</evidence>
<feature type="non-terminal residue" evidence="12">
    <location>
        <position position="1"/>
    </location>
</feature>
<evidence type="ECO:0000256" key="3">
    <source>
        <dbReference type="ARBA" id="ARBA00022729"/>
    </source>
</evidence>
<reference evidence="12" key="1">
    <citation type="submission" date="2020-07" db="EMBL/GenBank/DDBJ databases">
        <title>Clarias magur genome sequencing, assembly and annotation.</title>
        <authorList>
            <person name="Kushwaha B."/>
            <person name="Kumar R."/>
            <person name="Das P."/>
            <person name="Joshi C.G."/>
            <person name="Kumar D."/>
            <person name="Nagpure N.S."/>
            <person name="Pandey M."/>
            <person name="Agarwal S."/>
            <person name="Srivastava S."/>
            <person name="Singh M."/>
            <person name="Sahoo L."/>
            <person name="Jayasankar P."/>
            <person name="Meher P.K."/>
            <person name="Koringa P.G."/>
            <person name="Iquebal M.A."/>
            <person name="Das S.P."/>
            <person name="Bit A."/>
            <person name="Patnaik S."/>
            <person name="Patel N."/>
            <person name="Shah T.M."/>
            <person name="Hinsu A."/>
            <person name="Jena J.K."/>
        </authorList>
    </citation>
    <scope>NUCLEOTIDE SEQUENCE</scope>
    <source>
        <strain evidence="12">CIFAMagur01</strain>
        <tissue evidence="12">Testis</tissue>
    </source>
</reference>
<evidence type="ECO:0000313" key="13">
    <source>
        <dbReference type="Proteomes" id="UP000727407"/>
    </source>
</evidence>
<evidence type="ECO:0000256" key="4">
    <source>
        <dbReference type="ARBA" id="ARBA00022737"/>
    </source>
</evidence>
<feature type="non-terminal residue" evidence="12">
    <location>
        <position position="212"/>
    </location>
</feature>
<sequence>DCHLTDWSSWSSCQLTCVEGRSFEVEGHQARSRAVIIQTLENQENCPNQEIETQPCKGGKCHSYEWKTSGWSDNVREVWCQRSDGVNVTGGCFVVNKPTTVRHCHPPCTKPFSHCKQSGVCGCEKGYTEVMNTHGFLDYCTRTPGGTGDTRKADVKSSSGRVKPGPSQIHDFFGEWSLQALSPDGRIKMWVYGATAGGFILILFIITVSFLF</sequence>
<dbReference type="Pfam" id="PF19028">
    <property type="entry name" value="TSP1_spondin"/>
    <property type="match status" value="1"/>
</dbReference>
<keyword evidence="7" id="KW-1015">Disulfide bond</keyword>
<name>A0A8J4U0E7_CLAMG</name>
<keyword evidence="13" id="KW-1185">Reference proteome</keyword>